<organism evidence="9">
    <name type="scientific">Oryza glumipatula</name>
    <dbReference type="NCBI Taxonomy" id="40148"/>
    <lineage>
        <taxon>Eukaryota</taxon>
        <taxon>Viridiplantae</taxon>
        <taxon>Streptophyta</taxon>
        <taxon>Embryophyta</taxon>
        <taxon>Tracheophyta</taxon>
        <taxon>Spermatophyta</taxon>
        <taxon>Magnoliopsida</taxon>
        <taxon>Liliopsida</taxon>
        <taxon>Poales</taxon>
        <taxon>Poaceae</taxon>
        <taxon>BOP clade</taxon>
        <taxon>Oryzoideae</taxon>
        <taxon>Oryzeae</taxon>
        <taxon>Oryzinae</taxon>
        <taxon>Oryza</taxon>
    </lineage>
</organism>
<evidence type="ECO:0000259" key="8">
    <source>
        <dbReference type="Pfam" id="PF14369"/>
    </source>
</evidence>
<dbReference type="Pfam" id="PF14369">
    <property type="entry name" value="Zn_ribbon_19"/>
    <property type="match status" value="1"/>
</dbReference>
<protein>
    <recommendedName>
        <fullName evidence="2">RING-type E3 ubiquitin transferase</fullName>
        <ecNumber evidence="2">2.3.2.27</ecNumber>
    </recommendedName>
</protein>
<keyword evidence="10" id="KW-1185">Reference proteome</keyword>
<evidence type="ECO:0000256" key="3">
    <source>
        <dbReference type="ARBA" id="ARBA00022679"/>
    </source>
</evidence>
<name>A0A0E0B7I1_9ORYZ</name>
<dbReference type="AlphaFoldDB" id="A0A0E0B7I1"/>
<reference evidence="9" key="2">
    <citation type="submission" date="2018-05" db="EMBL/GenBank/DDBJ databases">
        <title>OgluRS3 (Oryza glumaepatula Reference Sequence Version 3).</title>
        <authorList>
            <person name="Zhang J."/>
            <person name="Kudrna D."/>
            <person name="Lee S."/>
            <person name="Talag J."/>
            <person name="Welchert J."/>
            <person name="Wing R.A."/>
        </authorList>
    </citation>
    <scope>NUCLEOTIDE SEQUENCE [LARGE SCALE GENOMIC DNA]</scope>
</reference>
<evidence type="ECO:0000256" key="5">
    <source>
        <dbReference type="ARBA" id="ARBA00022771"/>
    </source>
</evidence>
<proteinExistence type="predicted"/>
<dbReference type="EnsemblPlants" id="OGLUM10G01440.1">
    <property type="protein sequence ID" value="OGLUM10G01440.1"/>
    <property type="gene ID" value="OGLUM10G01440"/>
</dbReference>
<sequence>MASSPSSSSSSSPSATGAAPASSYYWCYSCDPFVHAAPHEDSIVACLDYGGIILEEMGAPPPRTACLRHPRAHHTNDLRMRRTRCATAAAAASNRSPFNPVIVPHRSPVAVAAGDDDGAGSGLRPLPETMSDFLMGYAFERLLD</sequence>
<accession>A0A0E0B7I1</accession>
<comment type="catalytic activity">
    <reaction evidence="1">
        <text>S-ubiquitinyl-[E2 ubiquitin-conjugating enzyme]-L-cysteine + [acceptor protein]-L-lysine = [E2 ubiquitin-conjugating enzyme]-L-cysteine + N(6)-ubiquitinyl-[acceptor protein]-L-lysine.</text>
        <dbReference type="EC" id="2.3.2.27"/>
    </reaction>
</comment>
<evidence type="ECO:0000313" key="10">
    <source>
        <dbReference type="Proteomes" id="UP000026961"/>
    </source>
</evidence>
<keyword evidence="4" id="KW-0479">Metal-binding</keyword>
<dbReference type="STRING" id="40148.A0A0E0B7I1"/>
<dbReference type="HOGENOM" id="CLU_110903_0_0_1"/>
<dbReference type="InterPro" id="IPR039525">
    <property type="entry name" value="RNF126-like_zinc-ribbon"/>
</dbReference>
<evidence type="ECO:0000256" key="2">
    <source>
        <dbReference type="ARBA" id="ARBA00012483"/>
    </source>
</evidence>
<keyword evidence="5" id="KW-0863">Zinc-finger</keyword>
<keyword evidence="3" id="KW-0808">Transferase</keyword>
<evidence type="ECO:0000256" key="1">
    <source>
        <dbReference type="ARBA" id="ARBA00000900"/>
    </source>
</evidence>
<dbReference type="GO" id="GO:0008270">
    <property type="term" value="F:zinc ion binding"/>
    <property type="evidence" value="ECO:0007669"/>
    <property type="project" value="UniProtKB-KW"/>
</dbReference>
<evidence type="ECO:0000256" key="7">
    <source>
        <dbReference type="ARBA" id="ARBA00022833"/>
    </source>
</evidence>
<feature type="domain" description="E3 ubiquitin-protein ligase RNF126-like zinc-ribbon" evidence="8">
    <location>
        <begin position="25"/>
        <end position="57"/>
    </location>
</feature>
<dbReference type="Gramene" id="OGLUM10G01440.1">
    <property type="protein sequence ID" value="OGLUM10G01440.1"/>
    <property type="gene ID" value="OGLUM10G01440"/>
</dbReference>
<reference evidence="9" key="1">
    <citation type="submission" date="2015-04" db="UniProtKB">
        <authorList>
            <consortium name="EnsemblPlants"/>
        </authorList>
    </citation>
    <scope>IDENTIFICATION</scope>
</reference>
<dbReference type="eggNOG" id="KOG0800">
    <property type="taxonomic scope" value="Eukaryota"/>
</dbReference>
<evidence type="ECO:0000256" key="4">
    <source>
        <dbReference type="ARBA" id="ARBA00022723"/>
    </source>
</evidence>
<dbReference type="EC" id="2.3.2.27" evidence="2"/>
<dbReference type="Proteomes" id="UP000026961">
    <property type="component" value="Chromosome 10"/>
</dbReference>
<evidence type="ECO:0000313" key="9">
    <source>
        <dbReference type="EnsemblPlants" id="OGLUM10G01440.1"/>
    </source>
</evidence>
<keyword evidence="7" id="KW-0862">Zinc</keyword>
<keyword evidence="6" id="KW-0833">Ubl conjugation pathway</keyword>
<dbReference type="GO" id="GO:0061630">
    <property type="term" value="F:ubiquitin protein ligase activity"/>
    <property type="evidence" value="ECO:0007669"/>
    <property type="project" value="UniProtKB-EC"/>
</dbReference>
<evidence type="ECO:0000256" key="6">
    <source>
        <dbReference type="ARBA" id="ARBA00022786"/>
    </source>
</evidence>